<dbReference type="PANTHER" id="PTHR43745">
    <property type="entry name" value="NITROREDUCTASE MJ1384-RELATED"/>
    <property type="match status" value="1"/>
</dbReference>
<dbReference type="Proteomes" id="UP000570678">
    <property type="component" value="Unassembled WGS sequence"/>
</dbReference>
<evidence type="ECO:0000313" key="3">
    <source>
        <dbReference type="Proteomes" id="UP000570678"/>
    </source>
</evidence>
<dbReference type="RefSeq" id="WP_062978959.1">
    <property type="nucleotide sequence ID" value="NZ_JAAXOT010000021.1"/>
</dbReference>
<evidence type="ECO:0000259" key="1">
    <source>
        <dbReference type="Pfam" id="PF00881"/>
    </source>
</evidence>
<keyword evidence="3" id="KW-1185">Reference proteome</keyword>
<feature type="domain" description="Nitroreductase" evidence="1">
    <location>
        <begin position="25"/>
        <end position="207"/>
    </location>
</feature>
<dbReference type="EMBL" id="JAAXOT010000021">
    <property type="protein sequence ID" value="NKY60272.1"/>
    <property type="molecule type" value="Genomic_DNA"/>
</dbReference>
<dbReference type="InterPro" id="IPR052544">
    <property type="entry name" value="Bacteriocin_Proc_Enz"/>
</dbReference>
<gene>
    <name evidence="2" type="ORF">HGA15_29870</name>
</gene>
<dbReference type="Gene3D" id="3.40.109.10">
    <property type="entry name" value="NADH Oxidase"/>
    <property type="match status" value="1"/>
</dbReference>
<dbReference type="PANTHER" id="PTHR43745:SF2">
    <property type="entry name" value="NITROREDUCTASE MJ1384-RELATED"/>
    <property type="match status" value="1"/>
</dbReference>
<proteinExistence type="predicted"/>
<dbReference type="AlphaFoldDB" id="A0A846YSJ4"/>
<organism evidence="2 3">
    <name type="scientific">Nocardia flavorosea</name>
    <dbReference type="NCBI Taxonomy" id="53429"/>
    <lineage>
        <taxon>Bacteria</taxon>
        <taxon>Bacillati</taxon>
        <taxon>Actinomycetota</taxon>
        <taxon>Actinomycetes</taxon>
        <taxon>Mycobacteriales</taxon>
        <taxon>Nocardiaceae</taxon>
        <taxon>Nocardia</taxon>
    </lineage>
</organism>
<comment type="caution">
    <text evidence="2">The sequence shown here is derived from an EMBL/GenBank/DDBJ whole genome shotgun (WGS) entry which is preliminary data.</text>
</comment>
<dbReference type="Pfam" id="PF00881">
    <property type="entry name" value="Nitroreductase"/>
    <property type="match status" value="1"/>
</dbReference>
<reference evidence="2 3" key="1">
    <citation type="submission" date="2020-04" db="EMBL/GenBank/DDBJ databases">
        <title>MicrobeNet Type strains.</title>
        <authorList>
            <person name="Nicholson A.C."/>
        </authorList>
    </citation>
    <scope>NUCLEOTIDE SEQUENCE [LARGE SCALE GENOMIC DNA]</scope>
    <source>
        <strain evidence="2 3">JCM 3332</strain>
    </source>
</reference>
<accession>A0A846YSJ4</accession>
<dbReference type="InterPro" id="IPR029479">
    <property type="entry name" value="Nitroreductase"/>
</dbReference>
<dbReference type="GO" id="GO:0016491">
    <property type="term" value="F:oxidoreductase activity"/>
    <property type="evidence" value="ECO:0007669"/>
    <property type="project" value="InterPro"/>
</dbReference>
<protein>
    <submittedName>
        <fullName evidence="2">SagB/ThcOx family dehydrogenase</fullName>
    </submittedName>
</protein>
<name>A0A846YSJ4_9NOCA</name>
<sequence length="209" mass="22748">MTDREYSLVHTGGRESAGLQTLLHRRRTIREFASRPIRLHHLADLMWAAQGQLPDGRRVTASAHRLYLLSVTAVVGNVAELPAGTYRYDNARDGLRMISPDDRRRMVADTTIADLAWLPEAGALLIVAGDLSAANAHFAEQPPEGRRGERYVRLEAGHTAQNVYLQAAESGLGAVLVGGFHDDRLLAARPPVLPVGHHPLCIIAVGHPA</sequence>
<dbReference type="CDD" id="cd02142">
    <property type="entry name" value="McbC_SagB-like_oxidoreductase"/>
    <property type="match status" value="1"/>
</dbReference>
<evidence type="ECO:0000313" key="2">
    <source>
        <dbReference type="EMBL" id="NKY60272.1"/>
    </source>
</evidence>
<dbReference type="SUPFAM" id="SSF55469">
    <property type="entry name" value="FMN-dependent nitroreductase-like"/>
    <property type="match status" value="1"/>
</dbReference>
<dbReference type="InterPro" id="IPR000415">
    <property type="entry name" value="Nitroreductase-like"/>
</dbReference>